<evidence type="ECO:0008006" key="3">
    <source>
        <dbReference type="Google" id="ProtNLM"/>
    </source>
</evidence>
<dbReference type="AlphaFoldDB" id="A0A8J4H6B6"/>
<evidence type="ECO:0000313" key="2">
    <source>
        <dbReference type="Proteomes" id="UP000677918"/>
    </source>
</evidence>
<dbReference type="EMBL" id="BOVK01000047">
    <property type="protein sequence ID" value="GIQ70411.1"/>
    <property type="molecule type" value="Genomic_DNA"/>
</dbReference>
<sequence length="146" mass="16838">MRKLFSIVILMTLISGCSTEKEQEIYDLESSMVEVFHYELDVVEPGHADEVNQWLENARLTGESGQYFIYQDNTREDLYAYVYGKGYSDYEVAFIYNPKDPVTKGQIHVTGIMGDSKADHFVQIRTINDLSIMFTLSDESLQEKLK</sequence>
<name>A0A8J4H6B6_9BACL</name>
<dbReference type="Proteomes" id="UP000677918">
    <property type="component" value="Unassembled WGS sequence"/>
</dbReference>
<reference evidence="1" key="1">
    <citation type="submission" date="2021-04" db="EMBL/GenBank/DDBJ databases">
        <title>Draft genome sequence of Xylanibacillus composti strain K13.</title>
        <authorList>
            <person name="Uke A."/>
            <person name="Chhe C."/>
            <person name="Baramee S."/>
            <person name="Kosugi A."/>
        </authorList>
    </citation>
    <scope>NUCLEOTIDE SEQUENCE</scope>
    <source>
        <strain evidence="1">K13</strain>
    </source>
</reference>
<dbReference type="RefSeq" id="WP_213413244.1">
    <property type="nucleotide sequence ID" value="NZ_BOVK01000047.1"/>
</dbReference>
<gene>
    <name evidence="1" type="ORF">XYCOK13_32350</name>
</gene>
<evidence type="ECO:0000313" key="1">
    <source>
        <dbReference type="EMBL" id="GIQ70411.1"/>
    </source>
</evidence>
<proteinExistence type="predicted"/>
<organism evidence="1 2">
    <name type="scientific">Xylanibacillus composti</name>
    <dbReference type="NCBI Taxonomy" id="1572762"/>
    <lineage>
        <taxon>Bacteria</taxon>
        <taxon>Bacillati</taxon>
        <taxon>Bacillota</taxon>
        <taxon>Bacilli</taxon>
        <taxon>Bacillales</taxon>
        <taxon>Paenibacillaceae</taxon>
        <taxon>Xylanibacillus</taxon>
    </lineage>
</organism>
<keyword evidence="2" id="KW-1185">Reference proteome</keyword>
<dbReference type="PROSITE" id="PS51257">
    <property type="entry name" value="PROKAR_LIPOPROTEIN"/>
    <property type="match status" value="1"/>
</dbReference>
<accession>A0A8J4H6B6</accession>
<protein>
    <recommendedName>
        <fullName evidence="3">Lipoprotein</fullName>
    </recommendedName>
</protein>
<comment type="caution">
    <text evidence="1">The sequence shown here is derived from an EMBL/GenBank/DDBJ whole genome shotgun (WGS) entry which is preliminary data.</text>
</comment>